<dbReference type="Gene3D" id="6.10.340.10">
    <property type="match status" value="1"/>
</dbReference>
<dbReference type="GO" id="GO:0007234">
    <property type="term" value="P:osmosensory signaling via phosphorelay pathway"/>
    <property type="evidence" value="ECO:0007669"/>
    <property type="project" value="TreeGrafter"/>
</dbReference>
<dbReference type="EC" id="2.7.13.3" evidence="3"/>
<accession>A0A550JD07</accession>
<dbReference type="InterPro" id="IPR036890">
    <property type="entry name" value="HATPase_C_sf"/>
</dbReference>
<dbReference type="InterPro" id="IPR005467">
    <property type="entry name" value="His_kinase_dom"/>
</dbReference>
<gene>
    <name evidence="19" type="ORF">FL622_09475</name>
</gene>
<evidence type="ECO:0000256" key="4">
    <source>
        <dbReference type="ARBA" id="ARBA00022475"/>
    </source>
</evidence>
<dbReference type="InterPro" id="IPR050351">
    <property type="entry name" value="BphY/WalK/GraS-like"/>
</dbReference>
<keyword evidence="20" id="KW-1185">Reference proteome</keyword>
<keyword evidence="13 14" id="KW-0472">Membrane</keyword>
<dbReference type="Pfam" id="PF00512">
    <property type="entry name" value="HisKA"/>
    <property type="match status" value="1"/>
</dbReference>
<feature type="domain" description="PAC" evidence="17">
    <location>
        <begin position="426"/>
        <end position="482"/>
    </location>
</feature>
<dbReference type="SUPFAM" id="SSF47384">
    <property type="entry name" value="Homodimeric domain of signal transducing histidine kinase"/>
    <property type="match status" value="1"/>
</dbReference>
<evidence type="ECO:0000259" key="16">
    <source>
        <dbReference type="PROSITE" id="PS50112"/>
    </source>
</evidence>
<dbReference type="GO" id="GO:0000155">
    <property type="term" value="F:phosphorelay sensor kinase activity"/>
    <property type="evidence" value="ECO:0007669"/>
    <property type="project" value="InterPro"/>
</dbReference>
<dbReference type="OrthoDB" id="9813151at2"/>
<feature type="domain" description="Histidine kinase" evidence="15">
    <location>
        <begin position="618"/>
        <end position="833"/>
    </location>
</feature>
<evidence type="ECO:0000313" key="20">
    <source>
        <dbReference type="Proteomes" id="UP000317155"/>
    </source>
</evidence>
<comment type="subcellular location">
    <subcellularLocation>
        <location evidence="2">Cell membrane</location>
        <topology evidence="2">Multi-pass membrane protein</topology>
    </subcellularLocation>
</comment>
<dbReference type="InterPro" id="IPR013655">
    <property type="entry name" value="PAS_fold_3"/>
</dbReference>
<dbReference type="PROSITE" id="PS50112">
    <property type="entry name" value="PAS"/>
    <property type="match status" value="2"/>
</dbReference>
<dbReference type="NCBIfam" id="TIGR00229">
    <property type="entry name" value="sensory_box"/>
    <property type="match status" value="2"/>
</dbReference>
<protein>
    <recommendedName>
        <fullName evidence="3">histidine kinase</fullName>
        <ecNumber evidence="3">2.7.13.3</ecNumber>
    </recommendedName>
</protein>
<dbReference type="FunFam" id="3.30.565.10:FF:000006">
    <property type="entry name" value="Sensor histidine kinase WalK"/>
    <property type="match status" value="1"/>
</dbReference>
<dbReference type="InterPro" id="IPR035965">
    <property type="entry name" value="PAS-like_dom_sf"/>
</dbReference>
<sequence length="839" mass="93094">MPTRPLRRILFLQSTLVAVLPFLIAAILVIAWLFPQIDREILARQTELGRSVAAQVDDYLNFPMHHAEGTIELILGKHDGWPDLQHVLEAHLVIPESLQALYIADPQGKILATGLRDDDPAKQRKLSSLDLSTAPLVRDANSRGHACWSDTFVSPLSGKLAVAFALPGEKTMVIGEVDLSRTTQFLKRIALDPEQVIFIIDDQGRVAADQDGRYTARQLDLSDIPLVENALTSSRHGHGEFNFEGRAMIGSLTQIQALDWHVLVAQPVAQVYQSVWTSLRITLASLAGALAFAVAIAFYMSRRSARIFEKLTEHARGLAANQLLPAWPGADIEEFQELAGNLQSMSEAIRERQQRLSTLLSNLPGMAYRCQADGARSLLFASEGCLELTGLNYRDLLESSAPGLNALITEPEREAVRSEIEICLRDKRPFQLVYPLRHTDGSWRWGSDHGRGIWDENGQLLYIEGLITDISARRLAEEALKEALSETQETKDRLELILRSVADALIFTDMDGRIVLLSTSAESFLGLAQTQARGCRLSELVGNPALDEHLGLLLEYHHQTAQNECEFAADSTGKGRTFQVSSTLVKSREGLADGVITLLHDVSRERELDRMKSEFISTAAHELRTPLTVVLGFSELLERETGLDPKHREYLEIIVEKAWTLQRLIDDLLDLGRVDTGKLVHLEKEHCDLRAVLTRVLGDFQLTCPNHRFESSLPDHPVELLADPLRLTQVMENLLGNAVKFSKPESLVRVACETHTGTVQVTVEDQGMGISPEETERVFEKFYRVDASSTGKPGLGLGLPLVKNIIEAHGGEIRVESAPGQGTRMIFQLPLAEPETIFA</sequence>
<evidence type="ECO:0000256" key="10">
    <source>
        <dbReference type="ARBA" id="ARBA00022840"/>
    </source>
</evidence>
<dbReference type="PANTHER" id="PTHR42878:SF7">
    <property type="entry name" value="SENSOR HISTIDINE KINASE GLRK"/>
    <property type="match status" value="1"/>
</dbReference>
<evidence type="ECO:0000256" key="5">
    <source>
        <dbReference type="ARBA" id="ARBA00022553"/>
    </source>
</evidence>
<evidence type="ECO:0000256" key="9">
    <source>
        <dbReference type="ARBA" id="ARBA00022777"/>
    </source>
</evidence>
<keyword evidence="4" id="KW-1003">Cell membrane</keyword>
<dbReference type="Pfam" id="PF08448">
    <property type="entry name" value="PAS_4"/>
    <property type="match status" value="1"/>
</dbReference>
<keyword evidence="5" id="KW-0597">Phosphoprotein</keyword>
<dbReference type="PROSITE" id="PS50885">
    <property type="entry name" value="HAMP"/>
    <property type="match status" value="1"/>
</dbReference>
<organism evidence="19 20">
    <name type="scientific">Trichloromonas acetexigens</name>
    <dbReference type="NCBI Taxonomy" id="38815"/>
    <lineage>
        <taxon>Bacteria</taxon>
        <taxon>Pseudomonadati</taxon>
        <taxon>Thermodesulfobacteriota</taxon>
        <taxon>Desulfuromonadia</taxon>
        <taxon>Desulfuromonadales</taxon>
        <taxon>Trichloromonadaceae</taxon>
        <taxon>Trichloromonas</taxon>
    </lineage>
</organism>
<evidence type="ECO:0000259" key="18">
    <source>
        <dbReference type="PROSITE" id="PS50885"/>
    </source>
</evidence>
<feature type="transmembrane region" description="Helical" evidence="14">
    <location>
        <begin position="9"/>
        <end position="34"/>
    </location>
</feature>
<dbReference type="GO" id="GO:0005524">
    <property type="term" value="F:ATP binding"/>
    <property type="evidence" value="ECO:0007669"/>
    <property type="project" value="UniProtKB-KW"/>
</dbReference>
<evidence type="ECO:0000256" key="11">
    <source>
        <dbReference type="ARBA" id="ARBA00022989"/>
    </source>
</evidence>
<dbReference type="InterPro" id="IPR000700">
    <property type="entry name" value="PAS-assoc_C"/>
</dbReference>
<dbReference type="PRINTS" id="PR00344">
    <property type="entry name" value="BCTRLSENSOR"/>
</dbReference>
<dbReference type="SUPFAM" id="SSF55874">
    <property type="entry name" value="ATPase domain of HSP90 chaperone/DNA topoisomerase II/histidine kinase"/>
    <property type="match status" value="1"/>
</dbReference>
<dbReference type="PROSITE" id="PS50113">
    <property type="entry name" value="PAC"/>
    <property type="match status" value="1"/>
</dbReference>
<feature type="domain" description="HAMP" evidence="18">
    <location>
        <begin position="302"/>
        <end position="354"/>
    </location>
</feature>
<dbReference type="InterPro" id="IPR004358">
    <property type="entry name" value="Sig_transdc_His_kin-like_C"/>
</dbReference>
<evidence type="ECO:0000259" key="17">
    <source>
        <dbReference type="PROSITE" id="PS50113"/>
    </source>
</evidence>
<dbReference type="InterPro" id="IPR033479">
    <property type="entry name" value="dCache_1"/>
</dbReference>
<feature type="domain" description="PAS" evidence="16">
    <location>
        <begin position="352"/>
        <end position="427"/>
    </location>
</feature>
<dbReference type="GO" id="GO:0005886">
    <property type="term" value="C:plasma membrane"/>
    <property type="evidence" value="ECO:0007669"/>
    <property type="project" value="UniProtKB-SubCell"/>
</dbReference>
<dbReference type="InterPro" id="IPR013656">
    <property type="entry name" value="PAS_4"/>
</dbReference>
<feature type="transmembrane region" description="Helical" evidence="14">
    <location>
        <begin position="281"/>
        <end position="300"/>
    </location>
</feature>
<comment type="caution">
    <text evidence="19">The sequence shown here is derived from an EMBL/GenBank/DDBJ whole genome shotgun (WGS) entry which is preliminary data.</text>
</comment>
<reference evidence="19 20" key="1">
    <citation type="submission" date="2019-07" db="EMBL/GenBank/DDBJ databases">
        <title>Insights of Desulfuromonas acetexigens electromicrobiology.</title>
        <authorList>
            <person name="Katuri K."/>
            <person name="Sapireddy V."/>
            <person name="Shaw D.R."/>
            <person name="Saikaly P."/>
        </authorList>
    </citation>
    <scope>NUCLEOTIDE SEQUENCE [LARGE SCALE GENOMIC DNA]</scope>
    <source>
        <strain evidence="19 20">2873</strain>
    </source>
</reference>
<dbReference type="RefSeq" id="WP_092057856.1">
    <property type="nucleotide sequence ID" value="NZ_FOJJ01000038.1"/>
</dbReference>
<dbReference type="CDD" id="cd00075">
    <property type="entry name" value="HATPase"/>
    <property type="match status" value="1"/>
</dbReference>
<evidence type="ECO:0000259" key="15">
    <source>
        <dbReference type="PROSITE" id="PS50109"/>
    </source>
</evidence>
<dbReference type="Pfam" id="PF02743">
    <property type="entry name" value="dCache_1"/>
    <property type="match status" value="1"/>
</dbReference>
<evidence type="ECO:0000256" key="2">
    <source>
        <dbReference type="ARBA" id="ARBA00004651"/>
    </source>
</evidence>
<dbReference type="Gene3D" id="3.30.565.10">
    <property type="entry name" value="Histidine kinase-like ATPase, C-terminal domain"/>
    <property type="match status" value="1"/>
</dbReference>
<evidence type="ECO:0000313" key="19">
    <source>
        <dbReference type="EMBL" id="TRO81129.1"/>
    </source>
</evidence>
<dbReference type="CDD" id="cd18774">
    <property type="entry name" value="PDC2_HK_sensor"/>
    <property type="match status" value="1"/>
</dbReference>
<keyword evidence="10" id="KW-0067">ATP-binding</keyword>
<keyword evidence="9" id="KW-0418">Kinase</keyword>
<evidence type="ECO:0000256" key="13">
    <source>
        <dbReference type="ARBA" id="ARBA00023136"/>
    </source>
</evidence>
<dbReference type="InterPro" id="IPR003594">
    <property type="entry name" value="HATPase_dom"/>
</dbReference>
<dbReference type="SMART" id="SM00388">
    <property type="entry name" value="HisKA"/>
    <property type="match status" value="1"/>
</dbReference>
<dbReference type="Pfam" id="PF02518">
    <property type="entry name" value="HATPase_c"/>
    <property type="match status" value="1"/>
</dbReference>
<dbReference type="Pfam" id="PF08447">
    <property type="entry name" value="PAS_3"/>
    <property type="match status" value="1"/>
</dbReference>
<keyword evidence="6" id="KW-0808">Transferase</keyword>
<dbReference type="Proteomes" id="UP000317155">
    <property type="component" value="Unassembled WGS sequence"/>
</dbReference>
<dbReference type="GO" id="GO:0030295">
    <property type="term" value="F:protein kinase activator activity"/>
    <property type="evidence" value="ECO:0007669"/>
    <property type="project" value="TreeGrafter"/>
</dbReference>
<evidence type="ECO:0000256" key="1">
    <source>
        <dbReference type="ARBA" id="ARBA00000085"/>
    </source>
</evidence>
<dbReference type="CDD" id="cd00130">
    <property type="entry name" value="PAS"/>
    <property type="match status" value="2"/>
</dbReference>
<keyword evidence="8" id="KW-0547">Nucleotide-binding</keyword>
<dbReference type="InterPro" id="IPR036097">
    <property type="entry name" value="HisK_dim/P_sf"/>
</dbReference>
<evidence type="ECO:0000256" key="6">
    <source>
        <dbReference type="ARBA" id="ARBA00022679"/>
    </source>
</evidence>
<dbReference type="InterPro" id="IPR003661">
    <property type="entry name" value="HisK_dim/P_dom"/>
</dbReference>
<dbReference type="PROSITE" id="PS50109">
    <property type="entry name" value="HIS_KIN"/>
    <property type="match status" value="1"/>
</dbReference>
<feature type="domain" description="PAS" evidence="16">
    <location>
        <begin position="490"/>
        <end position="534"/>
    </location>
</feature>
<dbReference type="CDD" id="cd00082">
    <property type="entry name" value="HisKA"/>
    <property type="match status" value="1"/>
</dbReference>
<evidence type="ECO:0000256" key="12">
    <source>
        <dbReference type="ARBA" id="ARBA00023012"/>
    </source>
</evidence>
<evidence type="ECO:0000256" key="3">
    <source>
        <dbReference type="ARBA" id="ARBA00012438"/>
    </source>
</evidence>
<proteinExistence type="predicted"/>
<name>A0A550JD07_9BACT</name>
<dbReference type="EMBL" id="VJVV01000006">
    <property type="protein sequence ID" value="TRO81129.1"/>
    <property type="molecule type" value="Genomic_DNA"/>
</dbReference>
<dbReference type="CDD" id="cd18773">
    <property type="entry name" value="PDC1_HK_sensor"/>
    <property type="match status" value="1"/>
</dbReference>
<dbReference type="GO" id="GO:0000156">
    <property type="term" value="F:phosphorelay response regulator activity"/>
    <property type="evidence" value="ECO:0007669"/>
    <property type="project" value="TreeGrafter"/>
</dbReference>
<dbReference type="InterPro" id="IPR003660">
    <property type="entry name" value="HAMP_dom"/>
</dbReference>
<evidence type="ECO:0000256" key="7">
    <source>
        <dbReference type="ARBA" id="ARBA00022692"/>
    </source>
</evidence>
<keyword evidence="11 14" id="KW-1133">Transmembrane helix</keyword>
<dbReference type="PANTHER" id="PTHR42878">
    <property type="entry name" value="TWO-COMPONENT HISTIDINE KINASE"/>
    <property type="match status" value="1"/>
</dbReference>
<dbReference type="FunFam" id="1.10.287.130:FF:000001">
    <property type="entry name" value="Two-component sensor histidine kinase"/>
    <property type="match status" value="1"/>
</dbReference>
<keyword evidence="7 14" id="KW-0812">Transmembrane</keyword>
<dbReference type="SMART" id="SM00387">
    <property type="entry name" value="HATPase_c"/>
    <property type="match status" value="1"/>
</dbReference>
<dbReference type="InterPro" id="IPR000014">
    <property type="entry name" value="PAS"/>
</dbReference>
<evidence type="ECO:0000256" key="8">
    <source>
        <dbReference type="ARBA" id="ARBA00022741"/>
    </source>
</evidence>
<dbReference type="SMART" id="SM00091">
    <property type="entry name" value="PAS"/>
    <property type="match status" value="2"/>
</dbReference>
<dbReference type="AlphaFoldDB" id="A0A550JD07"/>
<dbReference type="SUPFAM" id="SSF55785">
    <property type="entry name" value="PYP-like sensor domain (PAS domain)"/>
    <property type="match status" value="2"/>
</dbReference>
<evidence type="ECO:0000256" key="14">
    <source>
        <dbReference type="SAM" id="Phobius"/>
    </source>
</evidence>
<keyword evidence="12" id="KW-0902">Two-component regulatory system</keyword>
<dbReference type="Gene3D" id="3.30.450.20">
    <property type="entry name" value="PAS domain"/>
    <property type="match status" value="3"/>
</dbReference>
<comment type="catalytic activity">
    <reaction evidence="1">
        <text>ATP + protein L-histidine = ADP + protein N-phospho-L-histidine.</text>
        <dbReference type="EC" id="2.7.13.3"/>
    </reaction>
</comment>
<dbReference type="Gene3D" id="1.10.287.130">
    <property type="match status" value="1"/>
</dbReference>